<dbReference type="Pfam" id="PF08242">
    <property type="entry name" value="Methyltransf_12"/>
    <property type="match status" value="1"/>
</dbReference>
<dbReference type="SUPFAM" id="SSF53335">
    <property type="entry name" value="S-adenosyl-L-methionine-dependent methyltransferases"/>
    <property type="match status" value="1"/>
</dbReference>
<evidence type="ECO:0000313" key="4">
    <source>
        <dbReference type="EMBL" id="GFF20789.1"/>
    </source>
</evidence>
<dbReference type="EMBL" id="BLJY01000013">
    <property type="protein sequence ID" value="GFF20789.1"/>
    <property type="molecule type" value="Genomic_DNA"/>
</dbReference>
<organism evidence="4 5">
    <name type="scientific">Aspergillus terreus</name>
    <dbReference type="NCBI Taxonomy" id="33178"/>
    <lineage>
        <taxon>Eukaryota</taxon>
        <taxon>Fungi</taxon>
        <taxon>Dikarya</taxon>
        <taxon>Ascomycota</taxon>
        <taxon>Pezizomycotina</taxon>
        <taxon>Eurotiomycetes</taxon>
        <taxon>Eurotiomycetidae</taxon>
        <taxon>Eurotiales</taxon>
        <taxon>Aspergillaceae</taxon>
        <taxon>Aspergillus</taxon>
        <taxon>Aspergillus subgen. Circumdati</taxon>
    </lineage>
</organism>
<gene>
    <name evidence="4" type="ORF">ATEIFO6365_0013012300</name>
</gene>
<keyword evidence="2 4" id="KW-0489">Methyltransferase</keyword>
<sequence length="229" mass="26560">MTFYQLSDAEGADNYYNLLLLWWYDFWVHWVSALFAWKCSSKNILLPFFLSNIGSRHCDVGVGTGYYLSAVRKCQPSWPEDKLTLVDFHIRCLRKAANRVGIADRTECVLANILEPIPIQPERQFDSISLMYVLHCLPGTSKDKGRVFANLKPLLKDSGTLFGSTLLCRGVRQNWFSWLLQRIYNAVDMFQNRADFPDDFVRALEEEFEEVESVIIGTVLMFKARKPRR</sequence>
<reference evidence="4 5" key="1">
    <citation type="submission" date="2020-01" db="EMBL/GenBank/DDBJ databases">
        <title>Aspergillus terreus IFO 6365 whole genome shotgun sequence.</title>
        <authorList>
            <person name="Kanamasa S."/>
            <person name="Takahashi H."/>
        </authorList>
    </citation>
    <scope>NUCLEOTIDE SEQUENCE [LARGE SCALE GENOMIC DNA]</scope>
    <source>
        <strain evidence="4 5">IFO 6365</strain>
    </source>
</reference>
<comment type="similarity">
    <text evidence="1">Belongs to the methyltransferase superfamily.</text>
</comment>
<dbReference type="GO" id="GO:0008168">
    <property type="term" value="F:methyltransferase activity"/>
    <property type="evidence" value="ECO:0007669"/>
    <property type="project" value="UniProtKB-KW"/>
</dbReference>
<proteinExistence type="inferred from homology"/>
<evidence type="ECO:0000256" key="2">
    <source>
        <dbReference type="ARBA" id="ARBA00022603"/>
    </source>
</evidence>
<keyword evidence="4" id="KW-0808">Transferase</keyword>
<dbReference type="OrthoDB" id="10061782at2759"/>
<protein>
    <submittedName>
        <fullName evidence="4">SAM-dependent methyltransferase</fullName>
    </submittedName>
</protein>
<dbReference type="GO" id="GO:0032259">
    <property type="term" value="P:methylation"/>
    <property type="evidence" value="ECO:0007669"/>
    <property type="project" value="UniProtKB-KW"/>
</dbReference>
<dbReference type="Gene3D" id="3.40.50.150">
    <property type="entry name" value="Vaccinia Virus protein VP39"/>
    <property type="match status" value="1"/>
</dbReference>
<dbReference type="InterPro" id="IPR016584">
    <property type="entry name" value="MeTrfase_VrtF"/>
</dbReference>
<dbReference type="Proteomes" id="UP000452235">
    <property type="component" value="Unassembled WGS sequence"/>
</dbReference>
<comment type="caution">
    <text evidence="4">The sequence shown here is derived from an EMBL/GenBank/DDBJ whole genome shotgun (WGS) entry which is preliminary data.</text>
</comment>
<keyword evidence="5" id="KW-1185">Reference proteome</keyword>
<dbReference type="AlphaFoldDB" id="A0A5M3ZC56"/>
<evidence type="ECO:0000256" key="1">
    <source>
        <dbReference type="ARBA" id="ARBA00008361"/>
    </source>
</evidence>
<evidence type="ECO:0000313" key="5">
    <source>
        <dbReference type="Proteomes" id="UP000452235"/>
    </source>
</evidence>
<dbReference type="InterPro" id="IPR029063">
    <property type="entry name" value="SAM-dependent_MTases_sf"/>
</dbReference>
<dbReference type="VEuPathDB" id="FungiDB:ATEG_09618"/>
<dbReference type="CDD" id="cd02440">
    <property type="entry name" value="AdoMet_MTases"/>
    <property type="match status" value="1"/>
</dbReference>
<accession>A0A5M3ZC56</accession>
<evidence type="ECO:0000259" key="3">
    <source>
        <dbReference type="Pfam" id="PF08242"/>
    </source>
</evidence>
<name>A0A5M3ZC56_ASPTE</name>
<dbReference type="PIRSF" id="PIRSF011491">
    <property type="entry name" value="Mtase_YbcY_prd"/>
    <property type="match status" value="1"/>
</dbReference>
<dbReference type="InterPro" id="IPR013217">
    <property type="entry name" value="Methyltransf_12"/>
</dbReference>
<feature type="domain" description="Methyltransferase type 12" evidence="3">
    <location>
        <begin position="59"/>
        <end position="161"/>
    </location>
</feature>